<keyword evidence="1" id="KW-0812">Transmembrane</keyword>
<comment type="caution">
    <text evidence="2">The sequence shown here is derived from an EMBL/GenBank/DDBJ whole genome shotgun (WGS) entry which is preliminary data.</text>
</comment>
<reference evidence="2" key="1">
    <citation type="submission" date="2023-05" db="EMBL/GenBank/DDBJ databases">
        <title>Genome and transcriptome analyses reveal genes involved in the formation of fine ridges on petal epidermal cells in Hibiscus trionum.</title>
        <authorList>
            <person name="Koshimizu S."/>
            <person name="Masuda S."/>
            <person name="Ishii T."/>
            <person name="Shirasu K."/>
            <person name="Hoshino A."/>
            <person name="Arita M."/>
        </authorList>
    </citation>
    <scope>NUCLEOTIDE SEQUENCE</scope>
    <source>
        <strain evidence="2">Hamamatsu line</strain>
    </source>
</reference>
<organism evidence="2 3">
    <name type="scientific">Hibiscus trionum</name>
    <name type="common">Flower of an hour</name>
    <dbReference type="NCBI Taxonomy" id="183268"/>
    <lineage>
        <taxon>Eukaryota</taxon>
        <taxon>Viridiplantae</taxon>
        <taxon>Streptophyta</taxon>
        <taxon>Embryophyta</taxon>
        <taxon>Tracheophyta</taxon>
        <taxon>Spermatophyta</taxon>
        <taxon>Magnoliopsida</taxon>
        <taxon>eudicotyledons</taxon>
        <taxon>Gunneridae</taxon>
        <taxon>Pentapetalae</taxon>
        <taxon>rosids</taxon>
        <taxon>malvids</taxon>
        <taxon>Malvales</taxon>
        <taxon>Malvaceae</taxon>
        <taxon>Malvoideae</taxon>
        <taxon>Hibiscus</taxon>
    </lineage>
</organism>
<sequence>MDTAPVWIKLWHVPLELYSQQGLGYNASALGNPLYTDKATAFRHHLEFVKVCVDISAKTILPPVVLVDLGNGNIVDVSVELVLSPLVVAIVLSLAMIWKIVGN</sequence>
<protein>
    <recommendedName>
        <fullName evidence="4">DUF4283 domain-containing protein</fullName>
    </recommendedName>
</protein>
<dbReference type="PANTHER" id="PTHR31286">
    <property type="entry name" value="GLYCINE-RICH CELL WALL STRUCTURAL PROTEIN 1.8-LIKE"/>
    <property type="match status" value="1"/>
</dbReference>
<dbReference type="AlphaFoldDB" id="A0A9W7IZD7"/>
<dbReference type="PANTHER" id="PTHR31286:SF165">
    <property type="entry name" value="DUF4283 DOMAIN-CONTAINING PROTEIN"/>
    <property type="match status" value="1"/>
</dbReference>
<keyword evidence="3" id="KW-1185">Reference proteome</keyword>
<evidence type="ECO:0000313" key="3">
    <source>
        <dbReference type="Proteomes" id="UP001165190"/>
    </source>
</evidence>
<dbReference type="EMBL" id="BSYR01000038">
    <property type="protein sequence ID" value="GMJ04069.1"/>
    <property type="molecule type" value="Genomic_DNA"/>
</dbReference>
<dbReference type="OrthoDB" id="997591at2759"/>
<accession>A0A9W7IZD7</accession>
<evidence type="ECO:0000256" key="1">
    <source>
        <dbReference type="SAM" id="Phobius"/>
    </source>
</evidence>
<gene>
    <name evidence="2" type="ORF">HRI_004076100</name>
</gene>
<proteinExistence type="predicted"/>
<evidence type="ECO:0008006" key="4">
    <source>
        <dbReference type="Google" id="ProtNLM"/>
    </source>
</evidence>
<keyword evidence="1" id="KW-0472">Membrane</keyword>
<name>A0A9W7IZD7_HIBTR</name>
<dbReference type="InterPro" id="IPR040256">
    <property type="entry name" value="At4g02000-like"/>
</dbReference>
<evidence type="ECO:0000313" key="2">
    <source>
        <dbReference type="EMBL" id="GMJ04069.1"/>
    </source>
</evidence>
<keyword evidence="1" id="KW-1133">Transmembrane helix</keyword>
<dbReference type="Proteomes" id="UP001165190">
    <property type="component" value="Unassembled WGS sequence"/>
</dbReference>
<feature type="transmembrane region" description="Helical" evidence="1">
    <location>
        <begin position="81"/>
        <end position="101"/>
    </location>
</feature>